<evidence type="ECO:0000256" key="11">
    <source>
        <dbReference type="HAMAP-Rule" id="MF_00244"/>
    </source>
</evidence>
<comment type="pathway">
    <text evidence="2 11">Cofactor biosynthesis; NAD(+) biosynthesis; deamido-NAD(+) from nicotinate D-ribonucleotide: step 1/1.</text>
</comment>
<keyword evidence="7 11" id="KW-0547">Nucleotide-binding</keyword>
<dbReference type="Pfam" id="PF01467">
    <property type="entry name" value="CTP_transf_like"/>
    <property type="match status" value="1"/>
</dbReference>
<name>A0ABV9LTB7_9ALTE</name>
<evidence type="ECO:0000256" key="8">
    <source>
        <dbReference type="ARBA" id="ARBA00022840"/>
    </source>
</evidence>
<keyword evidence="4 11" id="KW-0662">Pyridine nucleotide biosynthesis</keyword>
<keyword evidence="6 11" id="KW-0548">Nucleotidyltransferase</keyword>
<evidence type="ECO:0000256" key="10">
    <source>
        <dbReference type="ARBA" id="ARBA00048721"/>
    </source>
</evidence>
<evidence type="ECO:0000313" key="14">
    <source>
        <dbReference type="Proteomes" id="UP001595897"/>
    </source>
</evidence>
<dbReference type="PANTHER" id="PTHR39321:SF3">
    <property type="entry name" value="PHOSPHOPANTETHEINE ADENYLYLTRANSFERASE"/>
    <property type="match status" value="1"/>
</dbReference>
<dbReference type="CDD" id="cd02165">
    <property type="entry name" value="NMNAT"/>
    <property type="match status" value="1"/>
</dbReference>
<feature type="domain" description="Cytidyltransferase-like" evidence="12">
    <location>
        <begin position="11"/>
        <end position="222"/>
    </location>
</feature>
<keyword evidence="14" id="KW-1185">Reference proteome</keyword>
<reference evidence="14" key="1">
    <citation type="journal article" date="2019" name="Int. J. Syst. Evol. Microbiol.">
        <title>The Global Catalogue of Microorganisms (GCM) 10K type strain sequencing project: providing services to taxonomists for standard genome sequencing and annotation.</title>
        <authorList>
            <consortium name="The Broad Institute Genomics Platform"/>
            <consortium name="The Broad Institute Genome Sequencing Center for Infectious Disease"/>
            <person name="Wu L."/>
            <person name="Ma J."/>
        </authorList>
    </citation>
    <scope>NUCLEOTIDE SEQUENCE [LARGE SCALE GENOMIC DNA]</scope>
    <source>
        <strain evidence="14">KACC 12507</strain>
    </source>
</reference>
<dbReference type="InterPro" id="IPR004821">
    <property type="entry name" value="Cyt_trans-like"/>
</dbReference>
<evidence type="ECO:0000256" key="4">
    <source>
        <dbReference type="ARBA" id="ARBA00022642"/>
    </source>
</evidence>
<evidence type="ECO:0000313" key="13">
    <source>
        <dbReference type="EMBL" id="MFC4699076.1"/>
    </source>
</evidence>
<dbReference type="RefSeq" id="WP_382405806.1">
    <property type="nucleotide sequence ID" value="NZ_JBHSGU010000002.1"/>
</dbReference>
<comment type="catalytic activity">
    <reaction evidence="10 11">
        <text>nicotinate beta-D-ribonucleotide + ATP + H(+) = deamido-NAD(+) + diphosphate</text>
        <dbReference type="Rhea" id="RHEA:22860"/>
        <dbReference type="ChEBI" id="CHEBI:15378"/>
        <dbReference type="ChEBI" id="CHEBI:30616"/>
        <dbReference type="ChEBI" id="CHEBI:33019"/>
        <dbReference type="ChEBI" id="CHEBI:57502"/>
        <dbReference type="ChEBI" id="CHEBI:58437"/>
        <dbReference type="EC" id="2.7.7.18"/>
    </reaction>
</comment>
<dbReference type="InterPro" id="IPR014729">
    <property type="entry name" value="Rossmann-like_a/b/a_fold"/>
</dbReference>
<keyword evidence="8 11" id="KW-0067">ATP-binding</keyword>
<dbReference type="InterPro" id="IPR005248">
    <property type="entry name" value="NadD/NMNAT"/>
</dbReference>
<dbReference type="GO" id="GO:0016779">
    <property type="term" value="F:nucleotidyltransferase activity"/>
    <property type="evidence" value="ECO:0007669"/>
    <property type="project" value="UniProtKB-KW"/>
</dbReference>
<dbReference type="HAMAP" id="MF_00244">
    <property type="entry name" value="NaMN_adenylyltr"/>
    <property type="match status" value="1"/>
</dbReference>
<dbReference type="SUPFAM" id="SSF52374">
    <property type="entry name" value="Nucleotidylyl transferase"/>
    <property type="match status" value="1"/>
</dbReference>
<comment type="caution">
    <text evidence="13">The sequence shown here is derived from an EMBL/GenBank/DDBJ whole genome shotgun (WGS) entry which is preliminary data.</text>
</comment>
<keyword evidence="9 11" id="KW-0520">NAD</keyword>
<comment type="function">
    <text evidence="1 11">Catalyzes the reversible adenylation of nicotinate mononucleotide (NaMN) to nicotinic acid adenine dinucleotide (NaAD).</text>
</comment>
<accession>A0ABV9LTB7</accession>
<dbReference type="EC" id="2.7.7.18" evidence="11"/>
<organism evidence="13 14">
    <name type="scientific">Glaciecola siphonariae</name>
    <dbReference type="NCBI Taxonomy" id="521012"/>
    <lineage>
        <taxon>Bacteria</taxon>
        <taxon>Pseudomonadati</taxon>
        <taxon>Pseudomonadota</taxon>
        <taxon>Gammaproteobacteria</taxon>
        <taxon>Alteromonadales</taxon>
        <taxon>Alteromonadaceae</taxon>
        <taxon>Glaciecola</taxon>
    </lineage>
</organism>
<evidence type="ECO:0000256" key="6">
    <source>
        <dbReference type="ARBA" id="ARBA00022695"/>
    </source>
</evidence>
<evidence type="ECO:0000256" key="3">
    <source>
        <dbReference type="ARBA" id="ARBA00009014"/>
    </source>
</evidence>
<evidence type="ECO:0000256" key="9">
    <source>
        <dbReference type="ARBA" id="ARBA00023027"/>
    </source>
</evidence>
<proteinExistence type="inferred from homology"/>
<dbReference type="Gene3D" id="3.40.50.620">
    <property type="entry name" value="HUPs"/>
    <property type="match status" value="1"/>
</dbReference>
<evidence type="ECO:0000256" key="7">
    <source>
        <dbReference type="ARBA" id="ARBA00022741"/>
    </source>
</evidence>
<dbReference type="EMBL" id="JBHSGU010000002">
    <property type="protein sequence ID" value="MFC4699076.1"/>
    <property type="molecule type" value="Genomic_DNA"/>
</dbReference>
<comment type="similarity">
    <text evidence="3 11">Belongs to the NadD family.</text>
</comment>
<sequence>MSLPPYSLKAIFGGTFDPPHLGHLRPLLSLLDTLNLDHCDIVPSHIPVHKQTQTAAAHRLKMCGYFAQADSRLQVNDIEIKHDRPSFSSNTLAELAQTHPNTSICFILGLDAFLGLASWHKSEVLFKQCHFIVMMRDEDSDLANELTGDGYSDASIGVNSSSLRYLPASLQALLPETIYLCAEQGQKAQNQHINGILRASKHGEVVFFMNKVHEVSSTQVRHALARGDSIKHYLLPEVADYIQEHSIYKTKAED</sequence>
<protein>
    <recommendedName>
        <fullName evidence="11">Probable nicotinate-nucleotide adenylyltransferase</fullName>
        <ecNumber evidence="11">2.7.7.18</ecNumber>
    </recommendedName>
    <alternativeName>
        <fullName evidence="11">Deamido-NAD(+) diphosphorylase</fullName>
    </alternativeName>
    <alternativeName>
        <fullName evidence="11">Deamido-NAD(+) pyrophosphorylase</fullName>
    </alternativeName>
    <alternativeName>
        <fullName evidence="11">Nicotinate mononucleotide adenylyltransferase</fullName>
        <shortName evidence="11">NaMN adenylyltransferase</shortName>
    </alternativeName>
</protein>
<keyword evidence="5 11" id="KW-0808">Transferase</keyword>
<dbReference type="PANTHER" id="PTHR39321">
    <property type="entry name" value="NICOTINATE-NUCLEOTIDE ADENYLYLTRANSFERASE-RELATED"/>
    <property type="match status" value="1"/>
</dbReference>
<evidence type="ECO:0000256" key="1">
    <source>
        <dbReference type="ARBA" id="ARBA00002324"/>
    </source>
</evidence>
<gene>
    <name evidence="11" type="primary">nadD</name>
    <name evidence="13" type="ORF">ACFO4O_02770</name>
</gene>
<evidence type="ECO:0000256" key="2">
    <source>
        <dbReference type="ARBA" id="ARBA00005019"/>
    </source>
</evidence>
<dbReference type="Proteomes" id="UP001595897">
    <property type="component" value="Unassembled WGS sequence"/>
</dbReference>
<evidence type="ECO:0000256" key="5">
    <source>
        <dbReference type="ARBA" id="ARBA00022679"/>
    </source>
</evidence>
<evidence type="ECO:0000259" key="12">
    <source>
        <dbReference type="Pfam" id="PF01467"/>
    </source>
</evidence>